<dbReference type="SUPFAM" id="SSF52047">
    <property type="entry name" value="RNI-like"/>
    <property type="match status" value="1"/>
</dbReference>
<dbReference type="AlphaFoldDB" id="I7MKC8"/>
<evidence type="ECO:0000256" key="3">
    <source>
        <dbReference type="ARBA" id="ARBA00022737"/>
    </source>
</evidence>
<dbReference type="PANTHER" id="PTHR24113:SF12">
    <property type="entry name" value="RAN GTPASE-ACTIVATING PROTEIN 1"/>
    <property type="match status" value="1"/>
</dbReference>
<accession>I7MKC8</accession>
<keyword evidence="1" id="KW-0343">GTPase activation</keyword>
<dbReference type="GO" id="GO:0006913">
    <property type="term" value="P:nucleocytoplasmic transport"/>
    <property type="evidence" value="ECO:0007669"/>
    <property type="project" value="TreeGrafter"/>
</dbReference>
<reference evidence="5" key="1">
    <citation type="journal article" date="2006" name="PLoS Biol.">
        <title>Macronuclear genome sequence of the ciliate Tetrahymena thermophila, a model eukaryote.</title>
        <authorList>
            <person name="Eisen J.A."/>
            <person name="Coyne R.S."/>
            <person name="Wu M."/>
            <person name="Wu D."/>
            <person name="Thiagarajan M."/>
            <person name="Wortman J.R."/>
            <person name="Badger J.H."/>
            <person name="Ren Q."/>
            <person name="Amedeo P."/>
            <person name="Jones K.M."/>
            <person name="Tallon L.J."/>
            <person name="Delcher A.L."/>
            <person name="Salzberg S.L."/>
            <person name="Silva J.C."/>
            <person name="Haas B.J."/>
            <person name="Majoros W.H."/>
            <person name="Farzad M."/>
            <person name="Carlton J.M."/>
            <person name="Smith R.K. Jr."/>
            <person name="Garg J."/>
            <person name="Pearlman R.E."/>
            <person name="Karrer K.M."/>
            <person name="Sun L."/>
            <person name="Manning G."/>
            <person name="Elde N.C."/>
            <person name="Turkewitz A.P."/>
            <person name="Asai D.J."/>
            <person name="Wilkes D.E."/>
            <person name="Wang Y."/>
            <person name="Cai H."/>
            <person name="Collins K."/>
            <person name="Stewart B.A."/>
            <person name="Lee S.R."/>
            <person name="Wilamowska K."/>
            <person name="Weinberg Z."/>
            <person name="Ruzzo W.L."/>
            <person name="Wloga D."/>
            <person name="Gaertig J."/>
            <person name="Frankel J."/>
            <person name="Tsao C.-C."/>
            <person name="Gorovsky M.A."/>
            <person name="Keeling P.J."/>
            <person name="Waller R.F."/>
            <person name="Patron N.J."/>
            <person name="Cherry J.M."/>
            <person name="Stover N.A."/>
            <person name="Krieger C.J."/>
            <person name="del Toro C."/>
            <person name="Ryder H.F."/>
            <person name="Williamson S.C."/>
            <person name="Barbeau R.A."/>
            <person name="Hamilton E.P."/>
            <person name="Orias E."/>
        </authorList>
    </citation>
    <scope>NUCLEOTIDE SEQUENCE [LARGE SCALE GENOMIC DNA]</scope>
    <source>
        <strain evidence="5">SB210</strain>
    </source>
</reference>
<dbReference type="Proteomes" id="UP000009168">
    <property type="component" value="Unassembled WGS sequence"/>
</dbReference>
<evidence type="ECO:0000313" key="5">
    <source>
        <dbReference type="Proteomes" id="UP000009168"/>
    </source>
</evidence>
<dbReference type="InterPro" id="IPR032675">
    <property type="entry name" value="LRR_dom_sf"/>
</dbReference>
<evidence type="ECO:0000256" key="1">
    <source>
        <dbReference type="ARBA" id="ARBA00022468"/>
    </source>
</evidence>
<dbReference type="PANTHER" id="PTHR24113">
    <property type="entry name" value="RAN GTPASE-ACTIVATING PROTEIN 1"/>
    <property type="match status" value="1"/>
</dbReference>
<evidence type="ECO:0000313" key="4">
    <source>
        <dbReference type="EMBL" id="EAR98182.1"/>
    </source>
</evidence>
<keyword evidence="5" id="KW-1185">Reference proteome</keyword>
<dbReference type="InParanoid" id="I7MKC8"/>
<dbReference type="RefSeq" id="XP_001018427.1">
    <property type="nucleotide sequence ID" value="XM_001018427.1"/>
</dbReference>
<dbReference type="GO" id="GO:0016301">
    <property type="term" value="F:kinase activity"/>
    <property type="evidence" value="ECO:0007669"/>
    <property type="project" value="UniProtKB-KW"/>
</dbReference>
<dbReference type="GeneID" id="7842051"/>
<name>I7MKC8_TETTS</name>
<dbReference type="OrthoDB" id="2112557at2759"/>
<dbReference type="GO" id="GO:0005096">
    <property type="term" value="F:GTPase activator activity"/>
    <property type="evidence" value="ECO:0007669"/>
    <property type="project" value="UniProtKB-KW"/>
</dbReference>
<evidence type="ECO:0000256" key="2">
    <source>
        <dbReference type="ARBA" id="ARBA00022614"/>
    </source>
</evidence>
<dbReference type="GO" id="GO:0048471">
    <property type="term" value="C:perinuclear region of cytoplasm"/>
    <property type="evidence" value="ECO:0007669"/>
    <property type="project" value="TreeGrafter"/>
</dbReference>
<keyword evidence="4" id="KW-0418">Kinase</keyword>
<proteinExistence type="predicted"/>
<dbReference type="GO" id="GO:0005829">
    <property type="term" value="C:cytosol"/>
    <property type="evidence" value="ECO:0007669"/>
    <property type="project" value="TreeGrafter"/>
</dbReference>
<gene>
    <name evidence="4" type="ORF">TTHERM_00343820</name>
</gene>
<protein>
    <submittedName>
        <fullName evidence="4">Kinase domain protein</fullName>
    </submittedName>
</protein>
<organism evidence="4 5">
    <name type="scientific">Tetrahymena thermophila (strain SB210)</name>
    <dbReference type="NCBI Taxonomy" id="312017"/>
    <lineage>
        <taxon>Eukaryota</taxon>
        <taxon>Sar</taxon>
        <taxon>Alveolata</taxon>
        <taxon>Ciliophora</taxon>
        <taxon>Intramacronucleata</taxon>
        <taxon>Oligohymenophorea</taxon>
        <taxon>Hymenostomatida</taxon>
        <taxon>Tetrahymenina</taxon>
        <taxon>Tetrahymenidae</taxon>
        <taxon>Tetrahymena</taxon>
    </lineage>
</organism>
<dbReference type="GO" id="GO:0031267">
    <property type="term" value="F:small GTPase binding"/>
    <property type="evidence" value="ECO:0007669"/>
    <property type="project" value="TreeGrafter"/>
</dbReference>
<keyword evidence="2" id="KW-0433">Leucine-rich repeat</keyword>
<keyword evidence="4" id="KW-0808">Transferase</keyword>
<dbReference type="HOGENOM" id="CLU_919742_0_0_1"/>
<sequence length="303" mass="34489">MSLLELYNQNPFQQAKVCPQQKEISLNLSKKQIDDKGIKILLSNMKSLKQLTTIQLLLNNNNIGDKGISDLVNWLNTQQNLVNLSLFISFNSFTKKGIKCLSEIKQIKSLEKLSLAVSKNELGQDLAQSLGQFIAKQINVKQLVVIVNECDLGNFGAISICQSTNFLTQLEKLEIFLDGNSMTDQGALNSAKIISKNKQLKYLHLEVCRFKIKDFNYEGLIYDLRSNVISQSCAKEIIQTIGTQMPQLETLNLKALFYSDFSFSQFRKEGYDGLAKDELFTKEDVYNYIEKYLQYLQSKTIVC</sequence>
<dbReference type="GO" id="GO:0005634">
    <property type="term" value="C:nucleus"/>
    <property type="evidence" value="ECO:0007669"/>
    <property type="project" value="TreeGrafter"/>
</dbReference>
<dbReference type="Gene3D" id="3.80.10.10">
    <property type="entry name" value="Ribonuclease Inhibitor"/>
    <property type="match status" value="1"/>
</dbReference>
<keyword evidence="3" id="KW-0677">Repeat</keyword>
<dbReference type="KEGG" id="tet:TTHERM_00343820"/>
<dbReference type="EMBL" id="GG662654">
    <property type="protein sequence ID" value="EAR98182.1"/>
    <property type="molecule type" value="Genomic_DNA"/>
</dbReference>
<dbReference type="InterPro" id="IPR027038">
    <property type="entry name" value="RanGap"/>
</dbReference>